<feature type="transmembrane region" description="Helical" evidence="8">
    <location>
        <begin position="197"/>
        <end position="219"/>
    </location>
</feature>
<keyword evidence="5 8" id="KW-0812">Transmembrane</keyword>
<keyword evidence="2 8" id="KW-0813">Transport</keyword>
<dbReference type="KEGG" id="bbev:BBEV_2049"/>
<dbReference type="GO" id="GO:0042956">
    <property type="term" value="P:maltodextrin transmembrane transport"/>
    <property type="evidence" value="ECO:0007669"/>
    <property type="project" value="TreeGrafter"/>
</dbReference>
<evidence type="ECO:0000256" key="8">
    <source>
        <dbReference type="RuleBase" id="RU363032"/>
    </source>
</evidence>
<feature type="transmembrane region" description="Helical" evidence="8">
    <location>
        <begin position="156"/>
        <end position="176"/>
    </location>
</feature>
<dbReference type="FunFam" id="1.10.3720.10:FF:000034">
    <property type="entry name" value="Sugar ABC transporter permease"/>
    <property type="match status" value="1"/>
</dbReference>
<dbReference type="GO" id="GO:0005886">
    <property type="term" value="C:plasma membrane"/>
    <property type="evidence" value="ECO:0007669"/>
    <property type="project" value="UniProtKB-SubCell"/>
</dbReference>
<dbReference type="InterPro" id="IPR035906">
    <property type="entry name" value="MetI-like_sf"/>
</dbReference>
<keyword evidence="4" id="KW-0762">Sugar transport</keyword>
<dbReference type="PATRIC" id="fig|632773.3.peg.2158"/>
<dbReference type="PANTHER" id="PTHR32243">
    <property type="entry name" value="MALTOSE TRANSPORT SYSTEM PERMEASE-RELATED"/>
    <property type="match status" value="1"/>
</dbReference>
<evidence type="ECO:0000313" key="12">
    <source>
        <dbReference type="Proteomes" id="UP000094463"/>
    </source>
</evidence>
<dbReference type="Proteomes" id="UP000094463">
    <property type="component" value="Chromosome"/>
</dbReference>
<dbReference type="KEGG" id="bbev:BBEV_2066"/>
<reference evidence="11 12" key="1">
    <citation type="submission" date="2015-08" db="EMBL/GenBank/DDBJ databases">
        <title>The complete genome sequence of Bacillus beveridgei MLTeJB.</title>
        <authorList>
            <person name="Hanson T.E."/>
            <person name="Mesa C."/>
            <person name="Basesman S.M."/>
            <person name="Oremland R.S."/>
        </authorList>
    </citation>
    <scope>NUCLEOTIDE SEQUENCE [LARGE SCALE GENOMIC DNA]</scope>
    <source>
        <strain evidence="11 12">MLTeJB</strain>
    </source>
</reference>
<accession>A0A1D7QWN2</accession>
<evidence type="ECO:0000256" key="2">
    <source>
        <dbReference type="ARBA" id="ARBA00022448"/>
    </source>
</evidence>
<dbReference type="GO" id="GO:0015423">
    <property type="term" value="F:ABC-type maltose transporter activity"/>
    <property type="evidence" value="ECO:0007669"/>
    <property type="project" value="TreeGrafter"/>
</dbReference>
<dbReference type="AlphaFoldDB" id="A0A1D7QWN2"/>
<feature type="transmembrane region" description="Helical" evidence="8">
    <location>
        <begin position="122"/>
        <end position="144"/>
    </location>
</feature>
<dbReference type="EMBL" id="CP012502">
    <property type="protein sequence ID" value="AOM83424.1"/>
    <property type="molecule type" value="Genomic_DNA"/>
</dbReference>
<evidence type="ECO:0000256" key="4">
    <source>
        <dbReference type="ARBA" id="ARBA00022597"/>
    </source>
</evidence>
<dbReference type="EMBL" id="CP012502">
    <property type="protein sequence ID" value="AOM83409.1"/>
    <property type="molecule type" value="Genomic_DNA"/>
</dbReference>
<keyword evidence="6 8" id="KW-1133">Transmembrane helix</keyword>
<keyword evidence="3" id="KW-1003">Cell membrane</keyword>
<keyword evidence="7 8" id="KW-0472">Membrane</keyword>
<feature type="domain" description="ABC transmembrane type-1" evidence="9">
    <location>
        <begin position="85"/>
        <end position="277"/>
    </location>
</feature>
<evidence type="ECO:0000256" key="6">
    <source>
        <dbReference type="ARBA" id="ARBA00022989"/>
    </source>
</evidence>
<organism evidence="11 12">
    <name type="scientific">Salisediminibacterium beveridgei</name>
    <dbReference type="NCBI Taxonomy" id="632773"/>
    <lineage>
        <taxon>Bacteria</taxon>
        <taxon>Bacillati</taxon>
        <taxon>Bacillota</taxon>
        <taxon>Bacilli</taxon>
        <taxon>Bacillales</taxon>
        <taxon>Bacillaceae</taxon>
        <taxon>Salisediminibacterium</taxon>
    </lineage>
</organism>
<dbReference type="PANTHER" id="PTHR32243:SF34">
    <property type="entry name" value="GALACTOOLIGOSACCHARIDES TRANSPORT SYSTEM PERMEASE PROTEIN GANQ"/>
    <property type="match status" value="1"/>
</dbReference>
<dbReference type="InterPro" id="IPR050901">
    <property type="entry name" value="BP-dep_ABC_trans_perm"/>
</dbReference>
<dbReference type="Pfam" id="PF00528">
    <property type="entry name" value="BPD_transp_1"/>
    <property type="match status" value="1"/>
</dbReference>
<dbReference type="Gene3D" id="1.10.3720.10">
    <property type="entry name" value="MetI-like"/>
    <property type="match status" value="1"/>
</dbReference>
<dbReference type="STRING" id="632773.BBEV_2049"/>
<evidence type="ECO:0000256" key="5">
    <source>
        <dbReference type="ARBA" id="ARBA00022692"/>
    </source>
</evidence>
<comment type="similarity">
    <text evidence="8">Belongs to the binding-protein-dependent transport system permease family.</text>
</comment>
<protein>
    <submittedName>
        <fullName evidence="11">ABC transporter permease</fullName>
    </submittedName>
</protein>
<dbReference type="PROSITE" id="PS50928">
    <property type="entry name" value="ABC_TM1"/>
    <property type="match status" value="1"/>
</dbReference>
<name>A0A1D7QWN2_9BACI</name>
<keyword evidence="12" id="KW-1185">Reference proteome</keyword>
<evidence type="ECO:0000313" key="11">
    <source>
        <dbReference type="EMBL" id="AOM83424.1"/>
    </source>
</evidence>
<feature type="transmembrane region" description="Helical" evidence="8">
    <location>
        <begin position="20"/>
        <end position="45"/>
    </location>
</feature>
<feature type="transmembrane region" description="Helical" evidence="8">
    <location>
        <begin position="256"/>
        <end position="277"/>
    </location>
</feature>
<evidence type="ECO:0000256" key="7">
    <source>
        <dbReference type="ARBA" id="ARBA00023136"/>
    </source>
</evidence>
<feature type="transmembrane region" description="Helical" evidence="8">
    <location>
        <begin position="83"/>
        <end position="110"/>
    </location>
</feature>
<sequence length="292" mass="32737">MSDTSVKKERKPMSKRNKNILELTVLYTIIGIMFIIIFYPLVWAFGMSLNEGSSLYGSSIIPENPSFEHYIWLFTDPRSNYLIWYQNTLVVAVTTSVVATFIVGLTAYAFSRYRFVGRKNGLYAFLLLQMFPVLMAMVALYILLNTVGLLDSLVGLILIYIGGAIPMNAFLVKGYFDTIPRELDESAKIDGASHFRIFFSIMLPLAKPILAVVALFNFMAPFMDFILPRIVLRSPENFTLALGLFNFVNDQFANNFTRFAAGSILIAVPIAAVYLFLQRYLISGLTAGATKG</sequence>
<comment type="subcellular location">
    <subcellularLocation>
        <location evidence="1 8">Cell membrane</location>
        <topology evidence="1 8">Multi-pass membrane protein</topology>
    </subcellularLocation>
</comment>
<dbReference type="InterPro" id="IPR000515">
    <property type="entry name" value="MetI-like"/>
</dbReference>
<evidence type="ECO:0000259" key="9">
    <source>
        <dbReference type="PROSITE" id="PS50928"/>
    </source>
</evidence>
<proteinExistence type="inferred from homology"/>
<dbReference type="SUPFAM" id="SSF161098">
    <property type="entry name" value="MetI-like"/>
    <property type="match status" value="1"/>
</dbReference>
<evidence type="ECO:0000313" key="10">
    <source>
        <dbReference type="EMBL" id="AOM83409.1"/>
    </source>
</evidence>
<gene>
    <name evidence="11" type="primary">ganQ-2</name>
    <name evidence="10" type="synonym">ganQ-1</name>
    <name evidence="10" type="ORF">BBEV_2049</name>
    <name evidence="11" type="ORF">BBEV_2066</name>
</gene>
<evidence type="ECO:0000256" key="3">
    <source>
        <dbReference type="ARBA" id="ARBA00022475"/>
    </source>
</evidence>
<dbReference type="CDD" id="cd06261">
    <property type="entry name" value="TM_PBP2"/>
    <property type="match status" value="1"/>
</dbReference>
<evidence type="ECO:0000256" key="1">
    <source>
        <dbReference type="ARBA" id="ARBA00004651"/>
    </source>
</evidence>